<evidence type="ECO:0000313" key="4">
    <source>
        <dbReference type="Proteomes" id="UP001152747"/>
    </source>
</evidence>
<proteinExistence type="inferred from homology"/>
<organism evidence="3 4">
    <name type="scientific">Caenorhabditis angaria</name>
    <dbReference type="NCBI Taxonomy" id="860376"/>
    <lineage>
        <taxon>Eukaryota</taxon>
        <taxon>Metazoa</taxon>
        <taxon>Ecdysozoa</taxon>
        <taxon>Nematoda</taxon>
        <taxon>Chromadorea</taxon>
        <taxon>Rhabditida</taxon>
        <taxon>Rhabditina</taxon>
        <taxon>Rhabditomorpha</taxon>
        <taxon>Rhabditoidea</taxon>
        <taxon>Rhabditidae</taxon>
        <taxon>Peloderinae</taxon>
        <taxon>Caenorhabditis</taxon>
    </lineage>
</organism>
<name>A0A9P1MYQ6_9PELO</name>
<dbReference type="Pfam" id="PF01073">
    <property type="entry name" value="3Beta_HSD"/>
    <property type="match status" value="1"/>
</dbReference>
<dbReference type="GO" id="GO:0006694">
    <property type="term" value="P:steroid biosynthetic process"/>
    <property type="evidence" value="ECO:0007669"/>
    <property type="project" value="InterPro"/>
</dbReference>
<evidence type="ECO:0000256" key="1">
    <source>
        <dbReference type="RuleBase" id="RU004475"/>
    </source>
</evidence>
<evidence type="ECO:0000259" key="2">
    <source>
        <dbReference type="Pfam" id="PF01073"/>
    </source>
</evidence>
<keyword evidence="1" id="KW-0560">Oxidoreductase</keyword>
<feature type="domain" description="3-beta hydroxysteroid dehydrogenase/isomerase" evidence="2">
    <location>
        <begin position="6"/>
        <end position="261"/>
    </location>
</feature>
<sequence length="355" mass="40699">MLTIGVTGGGGLVGRNVVQKLLANEQIAEIRVIDRQSTSKEENRRLKNFQLDLNDRKSLENALKGCDGIVHCAHAPFPIFNWKSKEEKQQMWRDNLDATESLVDAMKNLQIKILVNVGCAYCPIPNEDNYGLSQDVFLEYPRNYMLDEYGESRTRAEMYARKAAKRGHLHAIFLRPTFIYGPGASSKLEKIKSLAAASNLPLINGERRGMHQFCHAENLAEICEKSIFALRENPRNFNEEIVFCMDETCVFPVRDFFAQFLAPQSLAKQCHVEFWPAFLKSYYNYWFGTSETQDSEALNHVAFRLFFEKTVGFPDKKLRLLLDFKSKISQEKLFEKFANPGKSSSQIIRRSNIQG</sequence>
<dbReference type="GO" id="GO:0016616">
    <property type="term" value="F:oxidoreductase activity, acting on the CH-OH group of donors, NAD or NADP as acceptor"/>
    <property type="evidence" value="ECO:0007669"/>
    <property type="project" value="InterPro"/>
</dbReference>
<comment type="similarity">
    <text evidence="1">Belongs to the 3-beta-HSD family.</text>
</comment>
<dbReference type="PANTHER" id="PTHR43000">
    <property type="entry name" value="DTDP-D-GLUCOSE 4,6-DEHYDRATASE-RELATED"/>
    <property type="match status" value="1"/>
</dbReference>
<protein>
    <recommendedName>
        <fullName evidence="2">3-beta hydroxysteroid dehydrogenase/isomerase domain-containing protein</fullName>
    </recommendedName>
</protein>
<dbReference type="EMBL" id="CANHGI010000002">
    <property type="protein sequence ID" value="CAI5441056.1"/>
    <property type="molecule type" value="Genomic_DNA"/>
</dbReference>
<dbReference type="Gene3D" id="3.40.50.720">
    <property type="entry name" value="NAD(P)-binding Rossmann-like Domain"/>
    <property type="match status" value="1"/>
</dbReference>
<dbReference type="OrthoDB" id="2735536at2759"/>
<dbReference type="InterPro" id="IPR002225">
    <property type="entry name" value="3Beta_OHSteriod_DH/Estase"/>
</dbReference>
<keyword evidence="4" id="KW-1185">Reference proteome</keyword>
<gene>
    <name evidence="3" type="ORF">CAMP_LOCUS3693</name>
</gene>
<comment type="caution">
    <text evidence="3">The sequence shown here is derived from an EMBL/GenBank/DDBJ whole genome shotgun (WGS) entry which is preliminary data.</text>
</comment>
<dbReference type="Proteomes" id="UP001152747">
    <property type="component" value="Unassembled WGS sequence"/>
</dbReference>
<dbReference type="SUPFAM" id="SSF51735">
    <property type="entry name" value="NAD(P)-binding Rossmann-fold domains"/>
    <property type="match status" value="1"/>
</dbReference>
<reference evidence="3" key="1">
    <citation type="submission" date="2022-11" db="EMBL/GenBank/DDBJ databases">
        <authorList>
            <person name="Kikuchi T."/>
        </authorList>
    </citation>
    <scope>NUCLEOTIDE SEQUENCE</scope>
    <source>
        <strain evidence="3">PS1010</strain>
    </source>
</reference>
<evidence type="ECO:0000313" key="3">
    <source>
        <dbReference type="EMBL" id="CAI5441056.1"/>
    </source>
</evidence>
<accession>A0A9P1MYQ6</accession>
<dbReference type="InterPro" id="IPR036291">
    <property type="entry name" value="NAD(P)-bd_dom_sf"/>
</dbReference>
<dbReference type="AlphaFoldDB" id="A0A9P1MYQ6"/>